<dbReference type="InterPro" id="IPR036249">
    <property type="entry name" value="Thioredoxin-like_sf"/>
</dbReference>
<dbReference type="GO" id="GO:0016491">
    <property type="term" value="F:oxidoreductase activity"/>
    <property type="evidence" value="ECO:0007669"/>
    <property type="project" value="InterPro"/>
</dbReference>
<dbReference type="SUPFAM" id="SSF52833">
    <property type="entry name" value="Thioredoxin-like"/>
    <property type="match status" value="1"/>
</dbReference>
<protein>
    <submittedName>
        <fullName evidence="6">Unannotated protein</fullName>
    </submittedName>
</protein>
<evidence type="ECO:0000256" key="4">
    <source>
        <dbReference type="ARBA" id="ARBA00023284"/>
    </source>
</evidence>
<dbReference type="GO" id="GO:0030313">
    <property type="term" value="C:cell envelope"/>
    <property type="evidence" value="ECO:0007669"/>
    <property type="project" value="UniProtKB-SubCell"/>
</dbReference>
<dbReference type="AlphaFoldDB" id="A0A6J6VYA3"/>
<dbReference type="CDD" id="cd02966">
    <property type="entry name" value="TlpA_like_family"/>
    <property type="match status" value="1"/>
</dbReference>
<dbReference type="Gene3D" id="3.40.30.10">
    <property type="entry name" value="Glutaredoxin"/>
    <property type="match status" value="1"/>
</dbReference>
<keyword evidence="2" id="KW-0201">Cytochrome c-type biogenesis</keyword>
<evidence type="ECO:0000256" key="3">
    <source>
        <dbReference type="ARBA" id="ARBA00023157"/>
    </source>
</evidence>
<comment type="subcellular location">
    <subcellularLocation>
        <location evidence="1">Cell envelope</location>
    </subcellularLocation>
</comment>
<dbReference type="PANTHER" id="PTHR42852">
    <property type="entry name" value="THIOL:DISULFIDE INTERCHANGE PROTEIN DSBE"/>
    <property type="match status" value="1"/>
</dbReference>
<dbReference type="GO" id="GO:0017004">
    <property type="term" value="P:cytochrome complex assembly"/>
    <property type="evidence" value="ECO:0007669"/>
    <property type="project" value="UniProtKB-KW"/>
</dbReference>
<dbReference type="InterPro" id="IPR013740">
    <property type="entry name" value="Redoxin"/>
</dbReference>
<feature type="domain" description="Thioredoxin" evidence="5">
    <location>
        <begin position="47"/>
        <end position="190"/>
    </location>
</feature>
<dbReference type="EMBL" id="CAEZYQ010000069">
    <property type="protein sequence ID" value="CAB4776484.1"/>
    <property type="molecule type" value="Genomic_DNA"/>
</dbReference>
<evidence type="ECO:0000259" key="5">
    <source>
        <dbReference type="PROSITE" id="PS51352"/>
    </source>
</evidence>
<dbReference type="InterPro" id="IPR050553">
    <property type="entry name" value="Thioredoxin_ResA/DsbE_sf"/>
</dbReference>
<keyword evidence="3" id="KW-1015">Disulfide bond</keyword>
<proteinExistence type="predicted"/>
<dbReference type="Pfam" id="PF08534">
    <property type="entry name" value="Redoxin"/>
    <property type="match status" value="1"/>
</dbReference>
<evidence type="ECO:0000313" key="6">
    <source>
        <dbReference type="EMBL" id="CAB4776484.1"/>
    </source>
</evidence>
<accession>A0A6J6VYA3</accession>
<organism evidence="6">
    <name type="scientific">freshwater metagenome</name>
    <dbReference type="NCBI Taxonomy" id="449393"/>
    <lineage>
        <taxon>unclassified sequences</taxon>
        <taxon>metagenomes</taxon>
        <taxon>ecological metagenomes</taxon>
    </lineage>
</organism>
<dbReference type="InterPro" id="IPR013766">
    <property type="entry name" value="Thioredoxin_domain"/>
</dbReference>
<sequence length="196" mass="20422">MTSRRRGGARAAAALVVATMGLVGLSACTTDPGTPTATDGVVEVIAPQDRQQVKPFTGELLDGGDFDSASLAGKVVVYNVWGSWCAPCRTEAPVLKRVSEETRDLGVRFVGINVRDNDAAARAFEDSYGIEYPSITTDTSSDAVLAFGPALPPSAVPSTLVVDTEGRLAARIVGPTDYSTLSTIVTETAAESDPDQ</sequence>
<gene>
    <name evidence="6" type="ORF">UFOPK2761_03719</name>
</gene>
<keyword evidence="4" id="KW-0676">Redox-active center</keyword>
<name>A0A6J6VYA3_9ZZZZ</name>
<evidence type="ECO:0000256" key="1">
    <source>
        <dbReference type="ARBA" id="ARBA00004196"/>
    </source>
</evidence>
<dbReference type="PROSITE" id="PS51352">
    <property type="entry name" value="THIOREDOXIN_2"/>
    <property type="match status" value="1"/>
</dbReference>
<reference evidence="6" key="1">
    <citation type="submission" date="2020-05" db="EMBL/GenBank/DDBJ databases">
        <authorList>
            <person name="Chiriac C."/>
            <person name="Salcher M."/>
            <person name="Ghai R."/>
            <person name="Kavagutti S V."/>
        </authorList>
    </citation>
    <scope>NUCLEOTIDE SEQUENCE</scope>
</reference>
<dbReference type="PANTHER" id="PTHR42852:SF6">
    <property type="entry name" value="THIOL:DISULFIDE INTERCHANGE PROTEIN DSBE"/>
    <property type="match status" value="1"/>
</dbReference>
<dbReference type="PROSITE" id="PS51257">
    <property type="entry name" value="PROKAR_LIPOPROTEIN"/>
    <property type="match status" value="1"/>
</dbReference>
<evidence type="ECO:0000256" key="2">
    <source>
        <dbReference type="ARBA" id="ARBA00022748"/>
    </source>
</evidence>